<dbReference type="InterPro" id="IPR007110">
    <property type="entry name" value="Ig-like_dom"/>
</dbReference>
<reference evidence="7" key="1">
    <citation type="journal article" date="2016" name="Nat. Commun.">
        <title>The channel catfish genome sequence provides insights into the evolution of scale formation in teleosts.</title>
        <authorList>
            <person name="Liu Z."/>
            <person name="Liu S."/>
            <person name="Yao J."/>
            <person name="Bao L."/>
            <person name="Zhang J."/>
            <person name="Li Y."/>
            <person name="Jiang C."/>
            <person name="Sun L."/>
            <person name="Wang R."/>
            <person name="Zhang Y."/>
            <person name="Zhou T."/>
            <person name="Zeng Q."/>
            <person name="Fu Q."/>
            <person name="Gao S."/>
            <person name="Li N."/>
            <person name="Koren S."/>
            <person name="Jiang Y."/>
            <person name="Zimin A."/>
            <person name="Xu P."/>
            <person name="Phillippy A.M."/>
            <person name="Geng X."/>
            <person name="Song L."/>
            <person name="Sun F."/>
            <person name="Li C."/>
            <person name="Wang X."/>
            <person name="Chen A."/>
            <person name="Jin Y."/>
            <person name="Yuan Z."/>
            <person name="Yang Y."/>
            <person name="Tan S."/>
            <person name="Peatman E."/>
            <person name="Lu J."/>
            <person name="Qin Z."/>
            <person name="Dunham R."/>
            <person name="Li Z."/>
            <person name="Sonstegard T."/>
            <person name="Feng J."/>
            <person name="Danzmann R.G."/>
            <person name="Schroeder S."/>
            <person name="Scheffler B."/>
            <person name="Duke M.V."/>
            <person name="Ballard L."/>
            <person name="Kucuktas H."/>
            <person name="Kaltenboeck L."/>
            <person name="Liu H."/>
            <person name="Armbruster J."/>
            <person name="Xie Y."/>
            <person name="Kirby M.L."/>
            <person name="Tian Y."/>
            <person name="Flanagan M.E."/>
            <person name="Mu W."/>
            <person name="Waldbieser G.C."/>
        </authorList>
    </citation>
    <scope>NUCLEOTIDE SEQUENCE [LARGE SCALE GENOMIC DNA]</scope>
    <source>
        <strain evidence="7">SDA103</strain>
    </source>
</reference>
<keyword evidence="3 5" id="KW-0472">Membrane</keyword>
<evidence type="ECO:0000259" key="6">
    <source>
        <dbReference type="PROSITE" id="PS50835"/>
    </source>
</evidence>
<organism evidence="7 8">
    <name type="scientific">Ictalurus punctatus</name>
    <name type="common">Channel catfish</name>
    <name type="synonym">Silurus punctatus</name>
    <dbReference type="NCBI Taxonomy" id="7998"/>
    <lineage>
        <taxon>Eukaryota</taxon>
        <taxon>Metazoa</taxon>
        <taxon>Chordata</taxon>
        <taxon>Craniata</taxon>
        <taxon>Vertebrata</taxon>
        <taxon>Euteleostomi</taxon>
        <taxon>Actinopterygii</taxon>
        <taxon>Neopterygii</taxon>
        <taxon>Teleostei</taxon>
        <taxon>Ostariophysi</taxon>
        <taxon>Siluriformes</taxon>
        <taxon>Ictaluridae</taxon>
        <taxon>Ictalurus</taxon>
    </lineage>
</organism>
<feature type="transmembrane region" description="Helical" evidence="5">
    <location>
        <begin position="63"/>
        <end position="79"/>
    </location>
</feature>
<keyword evidence="4" id="KW-0325">Glycoprotein</keyword>
<gene>
    <name evidence="8" type="primary">LOC128635427</name>
</gene>
<proteinExistence type="predicted"/>
<feature type="transmembrane region" description="Helical" evidence="5">
    <location>
        <begin position="267"/>
        <end position="290"/>
    </location>
</feature>
<dbReference type="GO" id="GO:0016020">
    <property type="term" value="C:membrane"/>
    <property type="evidence" value="ECO:0007669"/>
    <property type="project" value="UniProtKB-SubCell"/>
</dbReference>
<keyword evidence="5" id="KW-1133">Transmembrane helix</keyword>
<evidence type="ECO:0000256" key="5">
    <source>
        <dbReference type="SAM" id="Phobius"/>
    </source>
</evidence>
<dbReference type="AlphaFoldDB" id="A0A9F7TSS6"/>
<evidence type="ECO:0000256" key="3">
    <source>
        <dbReference type="ARBA" id="ARBA00023136"/>
    </source>
</evidence>
<evidence type="ECO:0000313" key="7">
    <source>
        <dbReference type="Proteomes" id="UP000221080"/>
    </source>
</evidence>
<keyword evidence="7" id="KW-1185">Reference proteome</keyword>
<keyword evidence="2" id="KW-0732">Signal</keyword>
<dbReference type="PANTHER" id="PTHR12080">
    <property type="entry name" value="SIGNALING LYMPHOCYTIC ACTIVATION MOLECULE"/>
    <property type="match status" value="1"/>
</dbReference>
<comment type="subcellular location">
    <subcellularLocation>
        <location evidence="1">Membrane</location>
    </subcellularLocation>
</comment>
<feature type="transmembrane region" description="Helical" evidence="5">
    <location>
        <begin position="34"/>
        <end position="51"/>
    </location>
</feature>
<feature type="domain" description="Ig-like" evidence="6">
    <location>
        <begin position="203"/>
        <end position="262"/>
    </location>
</feature>
<accession>A0A9F7TSS6</accession>
<evidence type="ECO:0000313" key="8">
    <source>
        <dbReference type="RefSeq" id="XP_053544396.1"/>
    </source>
</evidence>
<dbReference type="InterPro" id="IPR015631">
    <property type="entry name" value="CD2/SLAM_rcpt"/>
</dbReference>
<dbReference type="Gene3D" id="2.60.40.10">
    <property type="entry name" value="Immunoglobulins"/>
    <property type="match status" value="2"/>
</dbReference>
<dbReference type="InterPro" id="IPR013783">
    <property type="entry name" value="Ig-like_fold"/>
</dbReference>
<evidence type="ECO:0000256" key="2">
    <source>
        <dbReference type="ARBA" id="ARBA00022729"/>
    </source>
</evidence>
<evidence type="ECO:0000256" key="4">
    <source>
        <dbReference type="ARBA" id="ARBA00023180"/>
    </source>
</evidence>
<dbReference type="RefSeq" id="XP_053544396.1">
    <property type="nucleotide sequence ID" value="XM_053688421.1"/>
</dbReference>
<dbReference type="PROSITE" id="PS50835">
    <property type="entry name" value="IG_LIKE"/>
    <property type="match status" value="1"/>
</dbReference>
<keyword evidence="5" id="KW-0812">Transmembrane</keyword>
<sequence length="388" mass="44397">MQSFFLFFSSQECYLSCKTLPTASPCLHGFPKQYTFPFSWFVGFWMFLPLFSGLSERKKMQDVFGILLMFTGAASGLLFQDPVVCRFNESSLCYVALGQRLHLQIPLEYRFELKITDKTSTTRSILRYIKTQSDPPKPNDPRWQFDKDKTIILTSAERSDSGTYTLDTFDANGNNKGSYTLQLYIEAKVSSVSIQYNCLFPEVRKVHCSADGDNLQFSWTSESTIRLENENSTLVLDKNNDGNVTCHVENHVSRDNNSIELQSCPNFTLIILSLVCVLLIVLSVLAFYIYKRLGLWKKDPSQDGKELVYADITHLPTNKTETRPTTSQAQDKDMEYATVVTHPSQRNQKKNEEEVQYGKLVFNTPDQKKSVMPKVQEECVYSQVQHGQ</sequence>
<reference evidence="8" key="2">
    <citation type="submission" date="2025-08" db="UniProtKB">
        <authorList>
            <consortium name="RefSeq"/>
        </authorList>
    </citation>
    <scope>IDENTIFICATION</scope>
    <source>
        <tissue evidence="8">Blood</tissue>
    </source>
</reference>
<dbReference type="PANTHER" id="PTHR12080:SF48">
    <property type="entry name" value="IMMUNOGLOBULIN SUBTYPE DOMAIN-CONTAINING PROTEIN"/>
    <property type="match status" value="1"/>
</dbReference>
<name>A0A9F7TSS6_ICTPU</name>
<protein>
    <submittedName>
        <fullName evidence="8">Uncharacterized protein LOC128635427 isoform X2</fullName>
    </submittedName>
</protein>
<dbReference type="GeneID" id="128635427"/>
<dbReference type="Proteomes" id="UP000221080">
    <property type="component" value="Chromosome 2"/>
</dbReference>
<evidence type="ECO:0000256" key="1">
    <source>
        <dbReference type="ARBA" id="ARBA00004370"/>
    </source>
</evidence>